<feature type="compositionally biased region" description="Low complexity" evidence="1">
    <location>
        <begin position="22"/>
        <end position="42"/>
    </location>
</feature>
<reference evidence="2 3" key="1">
    <citation type="journal article" date="2019" name="Sci. Rep.">
        <title>Orb-weaving spider Araneus ventricosus genome elucidates the spidroin gene catalogue.</title>
        <authorList>
            <person name="Kono N."/>
            <person name="Nakamura H."/>
            <person name="Ohtoshi R."/>
            <person name="Moran D.A.P."/>
            <person name="Shinohara A."/>
            <person name="Yoshida Y."/>
            <person name="Fujiwara M."/>
            <person name="Mori M."/>
            <person name="Tomita M."/>
            <person name="Arakawa K."/>
        </authorList>
    </citation>
    <scope>NUCLEOTIDE SEQUENCE [LARGE SCALE GENOMIC DNA]</scope>
</reference>
<comment type="caution">
    <text evidence="2">The sequence shown here is derived from an EMBL/GenBank/DDBJ whole genome shotgun (WGS) entry which is preliminary data.</text>
</comment>
<sequence>MSSVEGCNLDDIGEDKANVVTESCDSSSSNSSHSLYSSEDSIESMSAPNFYRLVYFEEDDENVRIENSDGNTFNSFASVYLPEDSNEIISDTFQQGEFKSMNINDSDDGCKQVFSEWKKLG</sequence>
<gene>
    <name evidence="2" type="ORF">AVEN_147427_1</name>
</gene>
<protein>
    <submittedName>
        <fullName evidence="2">Uncharacterized protein</fullName>
    </submittedName>
</protein>
<evidence type="ECO:0000313" key="2">
    <source>
        <dbReference type="EMBL" id="GBM18306.1"/>
    </source>
</evidence>
<name>A0A4Y2DQK5_ARAVE</name>
<organism evidence="2 3">
    <name type="scientific">Araneus ventricosus</name>
    <name type="common">Orbweaver spider</name>
    <name type="synonym">Epeira ventricosa</name>
    <dbReference type="NCBI Taxonomy" id="182803"/>
    <lineage>
        <taxon>Eukaryota</taxon>
        <taxon>Metazoa</taxon>
        <taxon>Ecdysozoa</taxon>
        <taxon>Arthropoda</taxon>
        <taxon>Chelicerata</taxon>
        <taxon>Arachnida</taxon>
        <taxon>Araneae</taxon>
        <taxon>Araneomorphae</taxon>
        <taxon>Entelegynae</taxon>
        <taxon>Araneoidea</taxon>
        <taxon>Araneidae</taxon>
        <taxon>Araneus</taxon>
    </lineage>
</organism>
<evidence type="ECO:0000313" key="3">
    <source>
        <dbReference type="Proteomes" id="UP000499080"/>
    </source>
</evidence>
<proteinExistence type="predicted"/>
<keyword evidence="3" id="KW-1185">Reference proteome</keyword>
<dbReference type="EMBL" id="BGPR01000401">
    <property type="protein sequence ID" value="GBM18306.1"/>
    <property type="molecule type" value="Genomic_DNA"/>
</dbReference>
<dbReference type="Proteomes" id="UP000499080">
    <property type="component" value="Unassembled WGS sequence"/>
</dbReference>
<dbReference type="AlphaFoldDB" id="A0A4Y2DQK5"/>
<feature type="region of interest" description="Disordered" evidence="1">
    <location>
        <begin position="20"/>
        <end position="42"/>
    </location>
</feature>
<accession>A0A4Y2DQK5</accession>
<evidence type="ECO:0000256" key="1">
    <source>
        <dbReference type="SAM" id="MobiDB-lite"/>
    </source>
</evidence>